<organism evidence="1 2">
    <name type="scientific">Larimichthys crocea</name>
    <name type="common">Large yellow croaker</name>
    <name type="synonym">Pseudosciaena crocea</name>
    <dbReference type="NCBI Taxonomy" id="215358"/>
    <lineage>
        <taxon>Eukaryota</taxon>
        <taxon>Metazoa</taxon>
        <taxon>Chordata</taxon>
        <taxon>Craniata</taxon>
        <taxon>Vertebrata</taxon>
        <taxon>Euteleostomi</taxon>
        <taxon>Actinopterygii</taxon>
        <taxon>Neopterygii</taxon>
        <taxon>Teleostei</taxon>
        <taxon>Neoteleostei</taxon>
        <taxon>Acanthomorphata</taxon>
        <taxon>Eupercaria</taxon>
        <taxon>Sciaenidae</taxon>
        <taxon>Larimichthys</taxon>
    </lineage>
</organism>
<keyword evidence="2" id="KW-1185">Reference proteome</keyword>
<accession>A0ACD3QJI1</accession>
<evidence type="ECO:0000313" key="2">
    <source>
        <dbReference type="Proteomes" id="UP000793456"/>
    </source>
</evidence>
<dbReference type="EMBL" id="CM011692">
    <property type="protein sequence ID" value="TMS06709.1"/>
    <property type="molecule type" value="Genomic_DNA"/>
</dbReference>
<comment type="caution">
    <text evidence="1">The sequence shown here is derived from an EMBL/GenBank/DDBJ whole genome shotgun (WGS) entry which is preliminary data.</text>
</comment>
<gene>
    <name evidence="1" type="ORF">E3U43_016468</name>
</gene>
<dbReference type="Proteomes" id="UP000793456">
    <property type="component" value="Chromosome XIX"/>
</dbReference>
<reference evidence="1" key="1">
    <citation type="submission" date="2018-11" db="EMBL/GenBank/DDBJ databases">
        <title>The sequence and de novo assembly of Larimichthys crocea genome using PacBio and Hi-C technologies.</title>
        <authorList>
            <person name="Xu P."/>
            <person name="Chen B."/>
            <person name="Zhou Z."/>
            <person name="Ke Q."/>
            <person name="Wu Y."/>
            <person name="Bai H."/>
            <person name="Pu F."/>
        </authorList>
    </citation>
    <scope>NUCLEOTIDE SEQUENCE</scope>
    <source>
        <tissue evidence="1">Muscle</tissue>
    </source>
</reference>
<sequence length="210" mass="22823">MATGVSGSTDVVSCSVHGVRDPVTAALHIVLGHLQQVDMCSFSSLGQLVRFGFSAMFGFGGRSLARAEKKRWMPSSRRREYALVKTLARLSLANGSAALIAVGNTSRSEFIKHLKRYSGTSGQFSFPFVETHAVSAVRIRHRSLIGCSEDESEEEGDSKTSPIIQSEGASFPWNIDGELVEIANEVLVKYEVVIIIITKTCYTNTSCVSQ</sequence>
<name>A0ACD3QJI1_LARCR</name>
<evidence type="ECO:0000313" key="1">
    <source>
        <dbReference type="EMBL" id="TMS06709.1"/>
    </source>
</evidence>
<proteinExistence type="predicted"/>
<protein>
    <submittedName>
        <fullName evidence="1">Uncharacterized protein</fullName>
    </submittedName>
</protein>